<evidence type="ECO:0000256" key="7">
    <source>
        <dbReference type="RuleBase" id="RU363032"/>
    </source>
</evidence>
<keyword evidence="2 7" id="KW-0813">Transport</keyword>
<dbReference type="InterPro" id="IPR000515">
    <property type="entry name" value="MetI-like"/>
</dbReference>
<dbReference type="Proteomes" id="UP000681035">
    <property type="component" value="Chromosome"/>
</dbReference>
<feature type="transmembrane region" description="Helical" evidence="7">
    <location>
        <begin position="238"/>
        <end position="260"/>
    </location>
</feature>
<feature type="transmembrane region" description="Helical" evidence="7">
    <location>
        <begin position="173"/>
        <end position="193"/>
    </location>
</feature>
<dbReference type="PROSITE" id="PS50928">
    <property type="entry name" value="ABC_TM1"/>
    <property type="match status" value="1"/>
</dbReference>
<keyword evidence="10" id="KW-1185">Reference proteome</keyword>
<keyword evidence="3" id="KW-1003">Cell membrane</keyword>
<feature type="transmembrane region" description="Helical" evidence="7">
    <location>
        <begin position="9"/>
        <end position="29"/>
    </location>
</feature>
<organism evidence="9 10">
    <name type="scientific">Vescimonas coprocola</name>
    <dbReference type="NCBI Taxonomy" id="2714355"/>
    <lineage>
        <taxon>Bacteria</taxon>
        <taxon>Bacillati</taxon>
        <taxon>Bacillota</taxon>
        <taxon>Clostridia</taxon>
        <taxon>Eubacteriales</taxon>
        <taxon>Oscillospiraceae</taxon>
        <taxon>Vescimonas</taxon>
    </lineage>
</organism>
<dbReference type="PANTHER" id="PTHR43163">
    <property type="entry name" value="DIPEPTIDE TRANSPORT SYSTEM PERMEASE PROTEIN DPPB-RELATED"/>
    <property type="match status" value="1"/>
</dbReference>
<dbReference type="InterPro" id="IPR035906">
    <property type="entry name" value="MetI-like_sf"/>
</dbReference>
<dbReference type="PANTHER" id="PTHR43163:SF6">
    <property type="entry name" value="DIPEPTIDE TRANSPORT SYSTEM PERMEASE PROTEIN DPPB-RELATED"/>
    <property type="match status" value="1"/>
</dbReference>
<feature type="transmembrane region" description="Helical" evidence="7">
    <location>
        <begin position="137"/>
        <end position="161"/>
    </location>
</feature>
<keyword evidence="6 7" id="KW-0472">Membrane</keyword>
<accession>A0A810Q3F0</accession>
<reference evidence="9" key="1">
    <citation type="submission" date="2020-09" db="EMBL/GenBank/DDBJ databases">
        <title>New species isolated from human feces.</title>
        <authorList>
            <person name="Kitahara M."/>
            <person name="Shigeno Y."/>
            <person name="Shime M."/>
            <person name="Matsumoto Y."/>
            <person name="Nakamura S."/>
            <person name="Motooka D."/>
            <person name="Fukuoka S."/>
            <person name="Nishikawa H."/>
            <person name="Benno Y."/>
        </authorList>
    </citation>
    <scope>NUCLEOTIDE SEQUENCE</scope>
    <source>
        <strain evidence="9">MM50</strain>
    </source>
</reference>
<dbReference type="Pfam" id="PF19300">
    <property type="entry name" value="BPD_transp_1_N"/>
    <property type="match status" value="1"/>
</dbReference>
<evidence type="ECO:0000256" key="5">
    <source>
        <dbReference type="ARBA" id="ARBA00022989"/>
    </source>
</evidence>
<evidence type="ECO:0000313" key="10">
    <source>
        <dbReference type="Proteomes" id="UP000681035"/>
    </source>
</evidence>
<dbReference type="KEGG" id="vcop:MM50RIKEN_22770"/>
<name>A0A810Q3F0_9FIRM</name>
<dbReference type="RefSeq" id="WP_213541079.1">
    <property type="nucleotide sequence ID" value="NZ_AP023418.1"/>
</dbReference>
<protein>
    <submittedName>
        <fullName evidence="9">Peptide ABC transporter</fullName>
    </submittedName>
</protein>
<evidence type="ECO:0000256" key="6">
    <source>
        <dbReference type="ARBA" id="ARBA00023136"/>
    </source>
</evidence>
<dbReference type="SUPFAM" id="SSF161098">
    <property type="entry name" value="MetI-like"/>
    <property type="match status" value="1"/>
</dbReference>
<dbReference type="AlphaFoldDB" id="A0A810Q3F0"/>
<evidence type="ECO:0000313" key="9">
    <source>
        <dbReference type="EMBL" id="BCK82514.1"/>
    </source>
</evidence>
<dbReference type="Gene3D" id="1.10.3720.10">
    <property type="entry name" value="MetI-like"/>
    <property type="match status" value="1"/>
</dbReference>
<evidence type="ECO:0000256" key="1">
    <source>
        <dbReference type="ARBA" id="ARBA00004651"/>
    </source>
</evidence>
<dbReference type="CDD" id="cd06261">
    <property type="entry name" value="TM_PBP2"/>
    <property type="match status" value="1"/>
</dbReference>
<dbReference type="InterPro" id="IPR045621">
    <property type="entry name" value="BPD_transp_1_N"/>
</dbReference>
<keyword evidence="4 7" id="KW-0812">Transmembrane</keyword>
<gene>
    <name evidence="9" type="ORF">MM50RIKEN_22770</name>
</gene>
<proteinExistence type="inferred from homology"/>
<dbReference type="Pfam" id="PF00528">
    <property type="entry name" value="BPD_transp_1"/>
    <property type="match status" value="1"/>
</dbReference>
<keyword evidence="5 7" id="KW-1133">Transmembrane helix</keyword>
<evidence type="ECO:0000256" key="4">
    <source>
        <dbReference type="ARBA" id="ARBA00022692"/>
    </source>
</evidence>
<evidence type="ECO:0000256" key="2">
    <source>
        <dbReference type="ARBA" id="ARBA00022448"/>
    </source>
</evidence>
<evidence type="ECO:0000256" key="3">
    <source>
        <dbReference type="ARBA" id="ARBA00022475"/>
    </source>
</evidence>
<feature type="transmembrane region" description="Helical" evidence="7">
    <location>
        <begin position="280"/>
        <end position="302"/>
    </location>
</feature>
<dbReference type="GO" id="GO:0005886">
    <property type="term" value="C:plasma membrane"/>
    <property type="evidence" value="ECO:0007669"/>
    <property type="project" value="UniProtKB-SubCell"/>
</dbReference>
<feature type="domain" description="ABC transmembrane type-1" evidence="8">
    <location>
        <begin position="94"/>
        <end position="299"/>
    </location>
</feature>
<dbReference type="EMBL" id="AP023418">
    <property type="protein sequence ID" value="BCK82514.1"/>
    <property type="molecule type" value="Genomic_DNA"/>
</dbReference>
<comment type="similarity">
    <text evidence="7">Belongs to the binding-protein-dependent transport system permease family.</text>
</comment>
<feature type="transmembrane region" description="Helical" evidence="7">
    <location>
        <begin position="94"/>
        <end position="117"/>
    </location>
</feature>
<dbReference type="GO" id="GO:0055085">
    <property type="term" value="P:transmembrane transport"/>
    <property type="evidence" value="ECO:0007669"/>
    <property type="project" value="InterPro"/>
</dbReference>
<evidence type="ECO:0000259" key="8">
    <source>
        <dbReference type="PROSITE" id="PS50928"/>
    </source>
</evidence>
<sequence length="314" mass="34705">MKYAAKKIVWMLLTMVIVSFLAFLAFRIIPGDPTAKLLGEQATPERVEALRQELGLDRPFLERYVSWLGDFVRGDMGSSYNYSMPVSQMLQGKIPVTGLLTLLSFLLIVVLSIPLGLFTARHSGGALDKALTVVNQVLMAVPAFFTGILLTYLFGLLLRWFVPGSFVSPAESFWQSAGYLVFPAAAIAIPRIAMTVKMLRSALLAEMNKDYVRTSYSRGNDRRATLYLHVLRNALPPVVSFLAMTVADIVAGSVVIEQVFAIPGLGRLLLTSISNRDYPVVQAIVVLVAFWVVLVNLLGDLLNQRLDPRLRLTD</sequence>
<comment type="subcellular location">
    <subcellularLocation>
        <location evidence="1 7">Cell membrane</location>
        <topology evidence="1 7">Multi-pass membrane protein</topology>
    </subcellularLocation>
</comment>